<dbReference type="PANTHER" id="PTHR45624:SF12">
    <property type="entry name" value="MITOCHONDRIAL ORNITHINE TRANSPORTER 1"/>
    <property type="match status" value="1"/>
</dbReference>
<sequence length="318" mass="33007">MPPTPLRRARRKEGEAIPSSPKMADVAKDLTAGTVGGAAQLIVGHPFDTIKVKLQSQPAPLPGQLPKYSGAMDAVKQTLAAEGPRGLYKGMGAPLATVAAFNALLFTVRGQMEALLRSQPGAPLTVNQQVVCGAGAGVAVSFLACPTELIKCRLQAQSALAESGPSTGVVKYGGPMDVARHVLKAEGGLRGLFKGLGPTLAREVPGNAAMFGVYEALKQYFAGGPDTSKLGRGSLIVAGGLAGASFWFSVYPTDVVKSVIQVDDYKNPKFSGSINAFRKILTSEGVKGLYRGFGPAMARSVPANAACFLAYEVTRASL</sequence>
<comment type="caution">
    <text evidence="12">The sequence shown here is derived from an EMBL/GenBank/DDBJ whole genome shotgun (WGS) entry which is preliminary data.</text>
</comment>
<dbReference type="AlphaFoldDB" id="A0A199UZ36"/>
<dbReference type="Pfam" id="PF00153">
    <property type="entry name" value="Mito_carr"/>
    <property type="match status" value="3"/>
</dbReference>
<gene>
    <name evidence="12" type="ORF">ACMD2_10352</name>
</gene>
<evidence type="ECO:0000256" key="11">
    <source>
        <dbReference type="SAM" id="MobiDB-lite"/>
    </source>
</evidence>
<feature type="non-terminal residue" evidence="12">
    <location>
        <position position="318"/>
    </location>
</feature>
<evidence type="ECO:0000256" key="7">
    <source>
        <dbReference type="ARBA" id="ARBA00023128"/>
    </source>
</evidence>
<dbReference type="Proteomes" id="UP000092600">
    <property type="component" value="Unassembled WGS sequence"/>
</dbReference>
<feature type="repeat" description="Solcar" evidence="9">
    <location>
        <begin position="24"/>
        <end position="115"/>
    </location>
</feature>
<evidence type="ECO:0000256" key="6">
    <source>
        <dbReference type="ARBA" id="ARBA00022989"/>
    </source>
</evidence>
<evidence type="ECO:0000256" key="2">
    <source>
        <dbReference type="ARBA" id="ARBA00006375"/>
    </source>
</evidence>
<organism evidence="12 13">
    <name type="scientific">Ananas comosus</name>
    <name type="common">Pineapple</name>
    <name type="synonym">Ananas ananas</name>
    <dbReference type="NCBI Taxonomy" id="4615"/>
    <lineage>
        <taxon>Eukaryota</taxon>
        <taxon>Viridiplantae</taxon>
        <taxon>Streptophyta</taxon>
        <taxon>Embryophyta</taxon>
        <taxon>Tracheophyta</taxon>
        <taxon>Spermatophyta</taxon>
        <taxon>Magnoliopsida</taxon>
        <taxon>Liliopsida</taxon>
        <taxon>Poales</taxon>
        <taxon>Bromeliaceae</taxon>
        <taxon>Bromelioideae</taxon>
        <taxon>Ananas</taxon>
    </lineage>
</organism>
<dbReference type="GO" id="GO:0000064">
    <property type="term" value="F:L-ornithine transmembrane transporter activity"/>
    <property type="evidence" value="ECO:0007669"/>
    <property type="project" value="TreeGrafter"/>
</dbReference>
<dbReference type="STRING" id="4615.A0A199UZ36"/>
<dbReference type="InterPro" id="IPR050567">
    <property type="entry name" value="Mitochondrial_Carrier"/>
</dbReference>
<evidence type="ECO:0000313" key="12">
    <source>
        <dbReference type="EMBL" id="OAY70044.1"/>
    </source>
</evidence>
<dbReference type="EMBL" id="LSRQ01004109">
    <property type="protein sequence ID" value="OAY70044.1"/>
    <property type="molecule type" value="Genomic_DNA"/>
</dbReference>
<dbReference type="FunFam" id="1.50.40.10:FF:000050">
    <property type="entry name" value="mitochondrial carnitine/acylcarnitine carrier-like protein"/>
    <property type="match status" value="1"/>
</dbReference>
<reference evidence="12 13" key="1">
    <citation type="journal article" date="2016" name="DNA Res.">
        <title>The draft genome of MD-2 pineapple using hybrid error correction of long reads.</title>
        <authorList>
            <person name="Redwan R.M."/>
            <person name="Saidin A."/>
            <person name="Kumar S.V."/>
        </authorList>
    </citation>
    <scope>NUCLEOTIDE SEQUENCE [LARGE SCALE GENOMIC DNA]</scope>
    <source>
        <strain evidence="13">cv. MD2</strain>
        <tissue evidence="12">Leaf</tissue>
    </source>
</reference>
<evidence type="ECO:0000256" key="10">
    <source>
        <dbReference type="RuleBase" id="RU000488"/>
    </source>
</evidence>
<accession>A0A199UZ36</accession>
<dbReference type="InterPro" id="IPR023395">
    <property type="entry name" value="MCP_dom_sf"/>
</dbReference>
<keyword evidence="4 9" id="KW-0812">Transmembrane</keyword>
<keyword evidence="8 9" id="KW-0472">Membrane</keyword>
<evidence type="ECO:0000256" key="3">
    <source>
        <dbReference type="ARBA" id="ARBA00022448"/>
    </source>
</evidence>
<evidence type="ECO:0000313" key="13">
    <source>
        <dbReference type="Proteomes" id="UP000092600"/>
    </source>
</evidence>
<dbReference type="InterPro" id="IPR018108">
    <property type="entry name" value="MCP_transmembrane"/>
</dbReference>
<keyword evidence="5" id="KW-0677">Repeat</keyword>
<dbReference type="Gene3D" id="1.50.40.10">
    <property type="entry name" value="Mitochondrial carrier domain"/>
    <property type="match status" value="1"/>
</dbReference>
<dbReference type="SUPFAM" id="SSF103506">
    <property type="entry name" value="Mitochondrial carrier"/>
    <property type="match status" value="1"/>
</dbReference>
<keyword evidence="7" id="KW-0496">Mitochondrion</keyword>
<comment type="subcellular location">
    <subcellularLocation>
        <location evidence="1">Mitochondrion membrane</location>
        <topology evidence="1">Multi-pass membrane protein</topology>
    </subcellularLocation>
</comment>
<feature type="repeat" description="Solcar" evidence="9">
    <location>
        <begin position="124"/>
        <end position="220"/>
    </location>
</feature>
<protein>
    <submittedName>
        <fullName evidence="12">Mitochondrial carnitine/acylcarnitine carrier-like protein</fullName>
    </submittedName>
</protein>
<evidence type="ECO:0000256" key="1">
    <source>
        <dbReference type="ARBA" id="ARBA00004225"/>
    </source>
</evidence>
<name>A0A199UZ36_ANACO</name>
<dbReference type="PROSITE" id="PS50920">
    <property type="entry name" value="SOLCAR"/>
    <property type="match status" value="3"/>
</dbReference>
<evidence type="ECO:0000256" key="8">
    <source>
        <dbReference type="ARBA" id="ARBA00023136"/>
    </source>
</evidence>
<comment type="similarity">
    <text evidence="2 10">Belongs to the mitochondrial carrier (TC 2.A.29) family.</text>
</comment>
<keyword evidence="3 10" id="KW-0813">Transport</keyword>
<feature type="repeat" description="Solcar" evidence="9">
    <location>
        <begin position="230"/>
        <end position="317"/>
    </location>
</feature>
<feature type="region of interest" description="Disordered" evidence="11">
    <location>
        <begin position="1"/>
        <end position="21"/>
    </location>
</feature>
<evidence type="ECO:0000256" key="4">
    <source>
        <dbReference type="ARBA" id="ARBA00022692"/>
    </source>
</evidence>
<dbReference type="GO" id="GO:1990575">
    <property type="term" value="P:mitochondrial L-ornithine transmembrane transport"/>
    <property type="evidence" value="ECO:0007669"/>
    <property type="project" value="TreeGrafter"/>
</dbReference>
<keyword evidence="6" id="KW-1133">Transmembrane helix</keyword>
<proteinExistence type="inferred from homology"/>
<dbReference type="GO" id="GO:0031966">
    <property type="term" value="C:mitochondrial membrane"/>
    <property type="evidence" value="ECO:0007669"/>
    <property type="project" value="UniProtKB-SubCell"/>
</dbReference>
<evidence type="ECO:0000256" key="9">
    <source>
        <dbReference type="PROSITE-ProRule" id="PRU00282"/>
    </source>
</evidence>
<evidence type="ECO:0000256" key="5">
    <source>
        <dbReference type="ARBA" id="ARBA00022737"/>
    </source>
</evidence>
<dbReference type="PANTHER" id="PTHR45624">
    <property type="entry name" value="MITOCHONDRIAL BASIC AMINO ACIDS TRANSPORTER-RELATED"/>
    <property type="match status" value="1"/>
</dbReference>